<feature type="transmembrane region" description="Helical" evidence="1">
    <location>
        <begin position="112"/>
        <end position="130"/>
    </location>
</feature>
<keyword evidence="1" id="KW-0472">Membrane</keyword>
<name>A0A172UXN2_ECOLX</name>
<keyword evidence="2" id="KW-0614">Plasmid</keyword>
<feature type="transmembrane region" description="Helical" evidence="1">
    <location>
        <begin position="27"/>
        <end position="48"/>
    </location>
</feature>
<protein>
    <submittedName>
        <fullName evidence="2">Orf37</fullName>
    </submittedName>
</protein>
<accession>A0A172UXN2</accession>
<evidence type="ECO:0000256" key="1">
    <source>
        <dbReference type="SAM" id="Phobius"/>
    </source>
</evidence>
<keyword evidence="1" id="KW-1133">Transmembrane helix</keyword>
<sequence>MTPVRPQQWFPLPATGWHPQQYSAPLLITRQIQLLLVFIGLVSFGLQLRQLGFQLLKRINIFPAQGKGERFTVIVRLDVVQTTGNRAHASVHGFNHLFAQAGTFLDRLFGQFFRGLLAVIATGLFFLRLFQDLNSVGAVLVVELLSVGGSHRAFLNHPFQFQRHLQKGTGDTNVLSRAANTLGNHLVAPPPVCKPSVDHGSLKWRKREPIVAGGDQKALFGFIALVLYDLHELDVGTFLYSKQDGAATAMTFTDIHLSVDNFDDDRRNIVATLVSIGQHSNTSFDVRALVVVLAESATGVKPFFLQQKLRRDSESIPFFQFFGGGYAFESAE</sequence>
<geneLocation type="plasmid" evidence="2">
    <name>pDGO100</name>
</geneLocation>
<evidence type="ECO:0000313" key="2">
    <source>
        <dbReference type="EMBL" id="ANE83964.1"/>
    </source>
</evidence>
<dbReference type="EMBL" id="KU997026">
    <property type="protein sequence ID" value="ANE83964.1"/>
    <property type="molecule type" value="Genomic_DNA"/>
</dbReference>
<keyword evidence="1" id="KW-0812">Transmembrane</keyword>
<organism evidence="2">
    <name type="scientific">Escherichia coli</name>
    <dbReference type="NCBI Taxonomy" id="562"/>
    <lineage>
        <taxon>Bacteria</taxon>
        <taxon>Pseudomonadati</taxon>
        <taxon>Pseudomonadota</taxon>
        <taxon>Gammaproteobacteria</taxon>
        <taxon>Enterobacterales</taxon>
        <taxon>Enterobacteriaceae</taxon>
        <taxon>Escherichia</taxon>
    </lineage>
</organism>
<reference evidence="2" key="1">
    <citation type="journal article" date="2016" name="Plasmid">
        <title>pDGO100, a type 1 IncC plasmid from 1981 carrying ARI-A and a Tn1696-like transposon in a novel integrating element.</title>
        <authorList>
            <person name="Harmer C.J."/>
            <person name="Partridge S.R."/>
            <person name="Hall R.M."/>
        </authorList>
    </citation>
    <scope>NUCLEOTIDE SEQUENCE</scope>
    <source>
        <strain evidence="2">VA292</strain>
        <plasmid evidence="2">pDGO100</plasmid>
    </source>
</reference>
<proteinExistence type="predicted"/>
<dbReference type="AlphaFoldDB" id="A0A172UXN2"/>